<keyword evidence="5" id="KW-0346">Stress response</keyword>
<feature type="compositionally biased region" description="Acidic residues" evidence="3">
    <location>
        <begin position="22"/>
        <end position="54"/>
    </location>
</feature>
<feature type="region of interest" description="Disordered" evidence="3">
    <location>
        <begin position="1"/>
        <end position="54"/>
    </location>
</feature>
<dbReference type="PANTHER" id="PTHR11527">
    <property type="entry name" value="HEAT-SHOCK PROTEIN 20 FAMILY MEMBER"/>
    <property type="match status" value="1"/>
</dbReference>
<reference evidence="5 6" key="1">
    <citation type="journal article" date="2015" name="Nature">
        <title>rRNA introns, odd ribosomes, and small enigmatic genomes across a large radiation of phyla.</title>
        <authorList>
            <person name="Brown C.T."/>
            <person name="Hug L.A."/>
            <person name="Thomas B.C."/>
            <person name="Sharon I."/>
            <person name="Castelle C.J."/>
            <person name="Singh A."/>
            <person name="Wilkins M.J."/>
            <person name="Williams K.H."/>
            <person name="Banfield J.F."/>
        </authorList>
    </citation>
    <scope>NUCLEOTIDE SEQUENCE [LARGE SCALE GENOMIC DNA]</scope>
</reference>
<feature type="domain" description="SHSP" evidence="4">
    <location>
        <begin position="62"/>
        <end position="174"/>
    </location>
</feature>
<evidence type="ECO:0000256" key="1">
    <source>
        <dbReference type="PROSITE-ProRule" id="PRU00285"/>
    </source>
</evidence>
<dbReference type="SUPFAM" id="SSF49764">
    <property type="entry name" value="HSP20-like chaperones"/>
    <property type="match status" value="1"/>
</dbReference>
<dbReference type="PROSITE" id="PS01031">
    <property type="entry name" value="SHSP"/>
    <property type="match status" value="1"/>
</dbReference>
<dbReference type="InterPro" id="IPR002068">
    <property type="entry name" value="A-crystallin/Hsp20_dom"/>
</dbReference>
<comment type="similarity">
    <text evidence="1 2">Belongs to the small heat shock protein (HSP20) family.</text>
</comment>
<dbReference type="InterPro" id="IPR008978">
    <property type="entry name" value="HSP20-like_chaperone"/>
</dbReference>
<name>A0A0G0MZB4_9BACT</name>
<protein>
    <submittedName>
        <fullName evidence="5">Protein containing Heat shock protein Hsp20 protein</fullName>
    </submittedName>
</protein>
<organism evidence="5 6">
    <name type="scientific">Candidatus Falkowbacteria bacterium GW2011_GWE1_38_31</name>
    <dbReference type="NCBI Taxonomy" id="1618638"/>
    <lineage>
        <taxon>Bacteria</taxon>
        <taxon>Candidatus Falkowiibacteriota</taxon>
    </lineage>
</organism>
<evidence type="ECO:0000256" key="2">
    <source>
        <dbReference type="RuleBase" id="RU003616"/>
    </source>
</evidence>
<sequence length="174" mass="19929">MRKLFNRLSGISKNPKIAKPEETEDEIYELEEEIEEETEDEIGDGDHEEEDEIGEEKGWLDEDFEEGQLSIDVYQTPTAIIVKSTIAGVKPDDIDISINNDMLTIRGKREMTENVKNENYLYRECYWGSFSRSIILPVEIESSKIDATLENGVLTISLPKARVSKQISIKVKEK</sequence>
<dbReference type="InterPro" id="IPR031107">
    <property type="entry name" value="Small_HSP"/>
</dbReference>
<evidence type="ECO:0000259" key="4">
    <source>
        <dbReference type="PROSITE" id="PS01031"/>
    </source>
</evidence>
<dbReference type="EMBL" id="LBUU01000006">
    <property type="protein sequence ID" value="KKQ70181.1"/>
    <property type="molecule type" value="Genomic_DNA"/>
</dbReference>
<comment type="caution">
    <text evidence="5">The sequence shown here is derived from an EMBL/GenBank/DDBJ whole genome shotgun (WGS) entry which is preliminary data.</text>
</comment>
<accession>A0A0G0MZB4</accession>
<evidence type="ECO:0000313" key="5">
    <source>
        <dbReference type="EMBL" id="KKQ70181.1"/>
    </source>
</evidence>
<proteinExistence type="inferred from homology"/>
<dbReference type="CDD" id="cd06464">
    <property type="entry name" value="ACD_sHsps-like"/>
    <property type="match status" value="1"/>
</dbReference>
<evidence type="ECO:0000256" key="3">
    <source>
        <dbReference type="SAM" id="MobiDB-lite"/>
    </source>
</evidence>
<dbReference type="AlphaFoldDB" id="A0A0G0MZB4"/>
<dbReference type="Proteomes" id="UP000034022">
    <property type="component" value="Unassembled WGS sequence"/>
</dbReference>
<evidence type="ECO:0000313" key="6">
    <source>
        <dbReference type="Proteomes" id="UP000034022"/>
    </source>
</evidence>
<gene>
    <name evidence="5" type="ORF">US91_C0006G0018</name>
</gene>
<dbReference type="Gene3D" id="2.60.40.790">
    <property type="match status" value="1"/>
</dbReference>
<dbReference type="Pfam" id="PF00011">
    <property type="entry name" value="HSP20"/>
    <property type="match status" value="1"/>
</dbReference>